<feature type="domain" description="RanBP2-type" evidence="4">
    <location>
        <begin position="20"/>
        <end position="39"/>
    </location>
</feature>
<dbReference type="EMBL" id="CAJMWZ010000268">
    <property type="protein sequence ID" value="CAE6415535.1"/>
    <property type="molecule type" value="Genomic_DNA"/>
</dbReference>
<gene>
    <name evidence="5" type="ORF">RDB_LOCUS5017</name>
</gene>
<keyword evidence="1" id="KW-0479">Metal-binding</keyword>
<dbReference type="PROSITE" id="PS01358">
    <property type="entry name" value="ZF_RANBP2_1"/>
    <property type="match status" value="1"/>
</dbReference>
<evidence type="ECO:0000313" key="6">
    <source>
        <dbReference type="Proteomes" id="UP000663850"/>
    </source>
</evidence>
<keyword evidence="3" id="KW-0862">Zinc</keyword>
<evidence type="ECO:0000259" key="4">
    <source>
        <dbReference type="PROSITE" id="PS01358"/>
    </source>
</evidence>
<evidence type="ECO:0000313" key="5">
    <source>
        <dbReference type="EMBL" id="CAE6415535.1"/>
    </source>
</evidence>
<dbReference type="InterPro" id="IPR043145">
    <property type="entry name" value="Znf_ZZ_sf"/>
</dbReference>
<dbReference type="InterPro" id="IPR000433">
    <property type="entry name" value="Znf_ZZ"/>
</dbReference>
<protein>
    <recommendedName>
        <fullName evidence="4">RanBP2-type domain-containing protein</fullName>
    </recommendedName>
</protein>
<dbReference type="Gene3D" id="3.30.60.90">
    <property type="match status" value="3"/>
</dbReference>
<evidence type="ECO:0000256" key="2">
    <source>
        <dbReference type="ARBA" id="ARBA00022771"/>
    </source>
</evidence>
<dbReference type="InterPro" id="IPR001876">
    <property type="entry name" value="Znf_RanBP2"/>
</dbReference>
<dbReference type="SMART" id="SM00291">
    <property type="entry name" value="ZnF_ZZ"/>
    <property type="match status" value="3"/>
</dbReference>
<evidence type="ECO:0000256" key="1">
    <source>
        <dbReference type="ARBA" id="ARBA00022723"/>
    </source>
</evidence>
<name>A0A8H2X1G4_9AGAM</name>
<accession>A0A8H2X1G4</accession>
<dbReference type="Pfam" id="PF00569">
    <property type="entry name" value="ZZ"/>
    <property type="match status" value="3"/>
</dbReference>
<keyword evidence="2" id="KW-0863">Zinc-finger</keyword>
<reference evidence="5" key="1">
    <citation type="submission" date="2021-01" db="EMBL/GenBank/DDBJ databases">
        <authorList>
            <person name="Kaushik A."/>
        </authorList>
    </citation>
    <scope>NUCLEOTIDE SEQUENCE</scope>
    <source>
        <strain evidence="5">Type strain: AG8-Rh-89/</strain>
    </source>
</reference>
<dbReference type="AlphaFoldDB" id="A0A8H2X1G4"/>
<proteinExistence type="predicted"/>
<evidence type="ECO:0000256" key="3">
    <source>
        <dbReference type="ARBA" id="ARBA00022833"/>
    </source>
</evidence>
<organism evidence="5 6">
    <name type="scientific">Rhizoctonia solani</name>
    <dbReference type="NCBI Taxonomy" id="456999"/>
    <lineage>
        <taxon>Eukaryota</taxon>
        <taxon>Fungi</taxon>
        <taxon>Dikarya</taxon>
        <taxon>Basidiomycota</taxon>
        <taxon>Agaricomycotina</taxon>
        <taxon>Agaricomycetes</taxon>
        <taxon>Cantharellales</taxon>
        <taxon>Ceratobasidiaceae</taxon>
        <taxon>Rhizoctonia</taxon>
    </lineage>
</organism>
<dbReference type="SUPFAM" id="SSF57850">
    <property type="entry name" value="RING/U-box"/>
    <property type="match status" value="3"/>
</dbReference>
<dbReference type="GO" id="GO:0008270">
    <property type="term" value="F:zinc ion binding"/>
    <property type="evidence" value="ECO:0007669"/>
    <property type="project" value="UniProtKB-KW"/>
</dbReference>
<dbReference type="Proteomes" id="UP000663850">
    <property type="component" value="Unassembled WGS sequence"/>
</dbReference>
<comment type="caution">
    <text evidence="5">The sequence shown here is derived from an EMBL/GenBank/DDBJ whole genome shotgun (WGS) entry which is preliminary data.</text>
</comment>
<sequence length="271" mass="31140">MGLFDFLKGDDDNERVDVGWSCRGCGLTNSPIRYKCMLCPQFSLCYECHKNPREHHTKHEPRNFAFVTTTRSDWECDGCGACDGTTRAKCRFCQDVDLCPDCFNNGLSEVHPEHPKESDFGWYVYDDSGCECEGCEIKNGDLAFKCSEYTKVSMVTWHSNVVDVVTSYCFYTGNQCSKCILSVGQRHKLHPDTSLFTPVISLNRDWECNSCEKSLKKLIGKDRGEVRYSCNHCQDYDLCSKCFEKVVKKHKEHPQVEDFMPVLYIDNQPQD</sequence>